<dbReference type="AlphaFoldDB" id="A0A3C1KNP2"/>
<keyword evidence="1" id="KW-0282">Flagellum</keyword>
<evidence type="ECO:0000313" key="2">
    <source>
        <dbReference type="Proteomes" id="UP000259273"/>
    </source>
</evidence>
<proteinExistence type="predicted"/>
<organism evidence="1 2">
    <name type="scientific">Haliea salexigens</name>
    <dbReference type="NCBI Taxonomy" id="287487"/>
    <lineage>
        <taxon>Bacteria</taxon>
        <taxon>Pseudomonadati</taxon>
        <taxon>Pseudomonadota</taxon>
        <taxon>Gammaproteobacteria</taxon>
        <taxon>Cellvibrionales</taxon>
        <taxon>Halieaceae</taxon>
        <taxon>Haliea</taxon>
    </lineage>
</organism>
<keyword evidence="1" id="KW-0966">Cell projection</keyword>
<evidence type="ECO:0000313" key="1">
    <source>
        <dbReference type="EMBL" id="HAN27964.1"/>
    </source>
</evidence>
<protein>
    <submittedName>
        <fullName evidence="1">Flagellar biosynthetic protein FlhB</fullName>
    </submittedName>
</protein>
<feature type="non-terminal residue" evidence="1">
    <location>
        <position position="61"/>
    </location>
</feature>
<sequence length="61" mass="6552">MPLPVHFMHMMSSAVVLLAPFLLVSLVAAFAGPLLMGGWAFSAESMTFSFDKINPVKGLAR</sequence>
<comment type="caution">
    <text evidence="1">The sequence shown here is derived from an EMBL/GenBank/DDBJ whole genome shotgun (WGS) entry which is preliminary data.</text>
</comment>
<dbReference type="Proteomes" id="UP000259273">
    <property type="component" value="Unassembled WGS sequence"/>
</dbReference>
<dbReference type="STRING" id="1121937.GCA_000423125_00718"/>
<dbReference type="GO" id="GO:0009306">
    <property type="term" value="P:protein secretion"/>
    <property type="evidence" value="ECO:0007669"/>
    <property type="project" value="InterPro"/>
</dbReference>
<reference evidence="1 2" key="1">
    <citation type="journal article" date="2018" name="Nat. Biotechnol.">
        <title>A standardized bacterial taxonomy based on genome phylogeny substantially revises the tree of life.</title>
        <authorList>
            <person name="Parks D.H."/>
            <person name="Chuvochina M."/>
            <person name="Waite D.W."/>
            <person name="Rinke C."/>
            <person name="Skarshewski A."/>
            <person name="Chaumeil P.A."/>
            <person name="Hugenholtz P."/>
        </authorList>
    </citation>
    <scope>NUCLEOTIDE SEQUENCE [LARGE SCALE GENOMIC DNA]</scope>
    <source>
        <strain evidence="1">UBA9158</strain>
    </source>
</reference>
<dbReference type="GO" id="GO:0016020">
    <property type="term" value="C:membrane"/>
    <property type="evidence" value="ECO:0007669"/>
    <property type="project" value="InterPro"/>
</dbReference>
<dbReference type="InterPro" id="IPR006135">
    <property type="entry name" value="T3SS_substrate_exporter"/>
</dbReference>
<dbReference type="EMBL" id="DMND01000132">
    <property type="protein sequence ID" value="HAN27964.1"/>
    <property type="molecule type" value="Genomic_DNA"/>
</dbReference>
<dbReference type="Pfam" id="PF01312">
    <property type="entry name" value="Bac_export_2"/>
    <property type="match status" value="1"/>
</dbReference>
<keyword evidence="1" id="KW-0969">Cilium</keyword>
<gene>
    <name evidence="1" type="ORF">DCP75_09660</name>
</gene>
<name>A0A3C1KNP2_9GAMM</name>
<accession>A0A3C1KNP2</accession>